<dbReference type="InterPro" id="IPR017958">
    <property type="entry name" value="Gln-tRNA_amidoTrfase_suB_CS"/>
</dbReference>
<dbReference type="PANTHER" id="PTHR11659">
    <property type="entry name" value="GLUTAMYL-TRNA GLN AMIDOTRANSFERASE SUBUNIT B MITOCHONDRIAL AND PROKARYOTIC PET112-RELATED"/>
    <property type="match status" value="1"/>
</dbReference>
<dbReference type="GO" id="GO:0070681">
    <property type="term" value="P:glutaminyl-tRNAGln biosynthesis via transamidation"/>
    <property type="evidence" value="ECO:0007669"/>
    <property type="project" value="TreeGrafter"/>
</dbReference>
<sequence length="478" mass="54590">MKDDYKVVIGLEVHVELNTESKAFCSCSTNFGAKPNMNTCPICLALPGTLPSLNKKVIEHAIKSGLALNCTINPFFTMDRKNYFYPDNPKNYQITQKNYPICEKGYIDIEDYKGNIKTINIERIHVEEDAGKLIHIQDKTLVDFNRAGVPLIEIVTYPDLCSAEEAVLFVKTLKAILTTCGVSDCRMEEGSLRVDGNISIKNKRLNIQGNRVELKNINSFKSLEKALNYEIDRQIQLMNMDKDIKLETRRWDNDKGITIAMRDKEEGEDYRYFPEGDLTAYKIEESYIYKISQSIPELPRSKYKRFISDYELSSYEADILSQDINISNFFEKAALRSGEPKEAANLILGEVFRILKERQKEIQSFNITGYDLGELILILKEGVISSSTAKVLMEKMFLTGKSAKDIIEEENLSQNNDKDAIGEIVQKVFNSYPKAVEEYNYGKRKVITFLIGMVMKESKGRANPELVKDIILKKLNEV</sequence>
<keyword evidence="13" id="KW-1185">Reference proteome</keyword>
<dbReference type="InterPro" id="IPR003789">
    <property type="entry name" value="Asn/Gln_tRNA_amidoTrase-B-like"/>
</dbReference>
<dbReference type="InterPro" id="IPR018027">
    <property type="entry name" value="Asn/Gln_amidotransferase"/>
</dbReference>
<keyword evidence="6 10" id="KW-0648">Protein biosynthesis</keyword>
<dbReference type="HAMAP" id="MF_00121">
    <property type="entry name" value="GatB"/>
    <property type="match status" value="1"/>
</dbReference>
<gene>
    <name evidence="10" type="primary">gatB</name>
    <name evidence="12" type="ORF">SAMN05444401_2657</name>
</gene>
<keyword evidence="12" id="KW-0808">Transferase</keyword>
<keyword evidence="5 10" id="KW-0067">ATP-binding</keyword>
<evidence type="ECO:0000256" key="7">
    <source>
        <dbReference type="ARBA" id="ARBA00024799"/>
    </source>
</evidence>
<dbReference type="Gene3D" id="1.10.10.410">
    <property type="match status" value="1"/>
</dbReference>
<dbReference type="PROSITE" id="PS01234">
    <property type="entry name" value="GATB"/>
    <property type="match status" value="1"/>
</dbReference>
<keyword evidence="3 10" id="KW-0436">Ligase</keyword>
<keyword evidence="4 10" id="KW-0547">Nucleotide-binding</keyword>
<dbReference type="STRING" id="1121298.SAMN05444401_2657"/>
<evidence type="ECO:0000256" key="3">
    <source>
        <dbReference type="ARBA" id="ARBA00022598"/>
    </source>
</evidence>
<dbReference type="EC" id="6.3.5.-" evidence="10"/>
<proteinExistence type="inferred from homology"/>
<evidence type="ECO:0000256" key="1">
    <source>
        <dbReference type="ARBA" id="ARBA00005306"/>
    </source>
</evidence>
<dbReference type="FunFam" id="1.10.10.410:FF:000001">
    <property type="entry name" value="Aspartyl/glutamyl-tRNA(Asn/Gln) amidotransferase subunit B"/>
    <property type="match status" value="1"/>
</dbReference>
<evidence type="ECO:0000256" key="9">
    <source>
        <dbReference type="ARBA" id="ARBA00047913"/>
    </source>
</evidence>
<dbReference type="RefSeq" id="WP_073007416.1">
    <property type="nucleotide sequence ID" value="NZ_FQZO01000004.1"/>
</dbReference>
<evidence type="ECO:0000313" key="13">
    <source>
        <dbReference type="Proteomes" id="UP000184080"/>
    </source>
</evidence>
<evidence type="ECO:0000259" key="11">
    <source>
        <dbReference type="SMART" id="SM00845"/>
    </source>
</evidence>
<reference evidence="12 13" key="1">
    <citation type="submission" date="2016-11" db="EMBL/GenBank/DDBJ databases">
        <authorList>
            <person name="Jaros S."/>
            <person name="Januszkiewicz K."/>
            <person name="Wedrychowicz H."/>
        </authorList>
    </citation>
    <scope>NUCLEOTIDE SEQUENCE [LARGE SCALE GENOMIC DNA]</scope>
    <source>
        <strain evidence="12 13">DSM 21864</strain>
    </source>
</reference>
<dbReference type="GO" id="GO:0005524">
    <property type="term" value="F:ATP binding"/>
    <property type="evidence" value="ECO:0007669"/>
    <property type="project" value="UniProtKB-KW"/>
</dbReference>
<dbReference type="GO" id="GO:0050567">
    <property type="term" value="F:glutaminyl-tRNA synthase (glutamine-hydrolyzing) activity"/>
    <property type="evidence" value="ECO:0007669"/>
    <property type="project" value="UniProtKB-UniRule"/>
</dbReference>
<dbReference type="NCBIfam" id="NF004014">
    <property type="entry name" value="PRK05477.1-4"/>
    <property type="match status" value="1"/>
</dbReference>
<dbReference type="EMBL" id="FQZO01000004">
    <property type="protein sequence ID" value="SHJ29824.1"/>
    <property type="molecule type" value="Genomic_DNA"/>
</dbReference>
<dbReference type="Pfam" id="PF02637">
    <property type="entry name" value="GatB_Yqey"/>
    <property type="match status" value="1"/>
</dbReference>
<comment type="function">
    <text evidence="7 10">Allows the formation of correctly charged Asn-tRNA(Asn) or Gln-tRNA(Gln) through the transamidation of misacylated Asp-tRNA(Asn) or Glu-tRNA(Gln) in organisms which lack either or both of asparaginyl-tRNA or glutaminyl-tRNA synthetases. The reaction takes place in the presence of glutamine and ATP through an activated phospho-Asp-tRNA(Asn) or phospho-Glu-tRNA(Gln).</text>
</comment>
<comment type="catalytic activity">
    <reaction evidence="8 10">
        <text>L-aspartyl-tRNA(Asn) + L-glutamine + ATP + H2O = L-asparaginyl-tRNA(Asn) + L-glutamate + ADP + phosphate + 2 H(+)</text>
        <dbReference type="Rhea" id="RHEA:14513"/>
        <dbReference type="Rhea" id="RHEA-COMP:9674"/>
        <dbReference type="Rhea" id="RHEA-COMP:9677"/>
        <dbReference type="ChEBI" id="CHEBI:15377"/>
        <dbReference type="ChEBI" id="CHEBI:15378"/>
        <dbReference type="ChEBI" id="CHEBI:29985"/>
        <dbReference type="ChEBI" id="CHEBI:30616"/>
        <dbReference type="ChEBI" id="CHEBI:43474"/>
        <dbReference type="ChEBI" id="CHEBI:58359"/>
        <dbReference type="ChEBI" id="CHEBI:78515"/>
        <dbReference type="ChEBI" id="CHEBI:78516"/>
        <dbReference type="ChEBI" id="CHEBI:456216"/>
    </reaction>
</comment>
<dbReference type="InterPro" id="IPR004413">
    <property type="entry name" value="GatB"/>
</dbReference>
<dbReference type="InterPro" id="IPR023168">
    <property type="entry name" value="GatB_Yqey_C_2"/>
</dbReference>
<dbReference type="Pfam" id="PF02934">
    <property type="entry name" value="GatB_N"/>
    <property type="match status" value="1"/>
</dbReference>
<dbReference type="InterPro" id="IPR042114">
    <property type="entry name" value="GatB_C_1"/>
</dbReference>
<organism evidence="12 13">
    <name type="scientific">Clostridium amylolyticum</name>
    <dbReference type="NCBI Taxonomy" id="1121298"/>
    <lineage>
        <taxon>Bacteria</taxon>
        <taxon>Bacillati</taxon>
        <taxon>Bacillota</taxon>
        <taxon>Clostridia</taxon>
        <taxon>Eubacteriales</taxon>
        <taxon>Clostridiaceae</taxon>
        <taxon>Clostridium</taxon>
    </lineage>
</organism>
<protein>
    <recommendedName>
        <fullName evidence="10">Aspartyl/glutamyl-tRNA(Asn/Gln) amidotransferase subunit B</fullName>
        <shortName evidence="10">Asp/Glu-ADT subunit B</shortName>
        <ecNumber evidence="10">6.3.5.-</ecNumber>
    </recommendedName>
</protein>
<evidence type="ECO:0000256" key="10">
    <source>
        <dbReference type="HAMAP-Rule" id="MF_00121"/>
    </source>
</evidence>
<dbReference type="SUPFAM" id="SSF55931">
    <property type="entry name" value="Glutamine synthetase/guanido kinase"/>
    <property type="match status" value="1"/>
</dbReference>
<dbReference type="GO" id="GO:0050566">
    <property type="term" value="F:asparaginyl-tRNA synthase (glutamine-hydrolyzing) activity"/>
    <property type="evidence" value="ECO:0007669"/>
    <property type="project" value="RHEA"/>
</dbReference>
<dbReference type="AlphaFoldDB" id="A0A1M6I604"/>
<evidence type="ECO:0000256" key="8">
    <source>
        <dbReference type="ARBA" id="ARBA00047380"/>
    </source>
</evidence>
<dbReference type="Gene3D" id="1.10.150.380">
    <property type="entry name" value="GatB domain, N-terminal subdomain"/>
    <property type="match status" value="1"/>
</dbReference>
<dbReference type="InterPro" id="IPR014746">
    <property type="entry name" value="Gln_synth/guanido_kin_cat_dom"/>
</dbReference>
<evidence type="ECO:0000313" key="12">
    <source>
        <dbReference type="EMBL" id="SHJ29824.1"/>
    </source>
</evidence>
<dbReference type="GO" id="GO:0006412">
    <property type="term" value="P:translation"/>
    <property type="evidence" value="ECO:0007669"/>
    <property type="project" value="UniProtKB-UniRule"/>
</dbReference>
<accession>A0A1M6I604</accession>
<evidence type="ECO:0000256" key="2">
    <source>
        <dbReference type="ARBA" id="ARBA00011123"/>
    </source>
</evidence>
<dbReference type="InterPro" id="IPR017959">
    <property type="entry name" value="Asn/Gln-tRNA_amidoTrfase_suB/E"/>
</dbReference>
<comment type="catalytic activity">
    <reaction evidence="9 10">
        <text>L-glutamyl-tRNA(Gln) + L-glutamine + ATP + H2O = L-glutaminyl-tRNA(Gln) + L-glutamate + ADP + phosphate + H(+)</text>
        <dbReference type="Rhea" id="RHEA:17521"/>
        <dbReference type="Rhea" id="RHEA-COMP:9681"/>
        <dbReference type="Rhea" id="RHEA-COMP:9684"/>
        <dbReference type="ChEBI" id="CHEBI:15377"/>
        <dbReference type="ChEBI" id="CHEBI:15378"/>
        <dbReference type="ChEBI" id="CHEBI:29985"/>
        <dbReference type="ChEBI" id="CHEBI:30616"/>
        <dbReference type="ChEBI" id="CHEBI:43474"/>
        <dbReference type="ChEBI" id="CHEBI:58359"/>
        <dbReference type="ChEBI" id="CHEBI:78520"/>
        <dbReference type="ChEBI" id="CHEBI:78521"/>
        <dbReference type="ChEBI" id="CHEBI:456216"/>
    </reaction>
</comment>
<comment type="similarity">
    <text evidence="1 10">Belongs to the GatB/GatE family. GatB subfamily.</text>
</comment>
<dbReference type="OrthoDB" id="9804078at2"/>
<dbReference type="NCBIfam" id="NF004012">
    <property type="entry name" value="PRK05477.1-2"/>
    <property type="match status" value="1"/>
</dbReference>
<dbReference type="PANTHER" id="PTHR11659:SF0">
    <property type="entry name" value="GLUTAMYL-TRNA(GLN) AMIDOTRANSFERASE SUBUNIT B, MITOCHONDRIAL"/>
    <property type="match status" value="1"/>
</dbReference>
<dbReference type="Proteomes" id="UP000184080">
    <property type="component" value="Unassembled WGS sequence"/>
</dbReference>
<feature type="domain" description="Asn/Gln amidotransferase" evidence="11">
    <location>
        <begin position="328"/>
        <end position="475"/>
    </location>
</feature>
<evidence type="ECO:0000256" key="5">
    <source>
        <dbReference type="ARBA" id="ARBA00022840"/>
    </source>
</evidence>
<dbReference type="GO" id="GO:0016740">
    <property type="term" value="F:transferase activity"/>
    <property type="evidence" value="ECO:0007669"/>
    <property type="project" value="UniProtKB-KW"/>
</dbReference>
<comment type="subunit">
    <text evidence="2 10">Heterotrimer of A, B and C subunits.</text>
</comment>
<dbReference type="SUPFAM" id="SSF89095">
    <property type="entry name" value="GatB/YqeY motif"/>
    <property type="match status" value="1"/>
</dbReference>
<evidence type="ECO:0000256" key="6">
    <source>
        <dbReference type="ARBA" id="ARBA00022917"/>
    </source>
</evidence>
<dbReference type="InterPro" id="IPR006075">
    <property type="entry name" value="Asn/Gln-tRNA_Trfase_suB/E_cat"/>
</dbReference>
<name>A0A1M6I604_9CLOT</name>
<dbReference type="NCBIfam" id="TIGR00133">
    <property type="entry name" value="gatB"/>
    <property type="match status" value="1"/>
</dbReference>
<evidence type="ECO:0000256" key="4">
    <source>
        <dbReference type="ARBA" id="ARBA00022741"/>
    </source>
</evidence>
<dbReference type="SMART" id="SM00845">
    <property type="entry name" value="GatB_Yqey"/>
    <property type="match status" value="1"/>
</dbReference>